<protein>
    <submittedName>
        <fullName evidence="2">Methylcobalamin:coenzyme M methyltransferase</fullName>
    </submittedName>
</protein>
<dbReference type="PANTHER" id="PTHR47099:SF1">
    <property type="entry name" value="METHYLCOBAMIDE:COM METHYLTRANSFERASE MTBA"/>
    <property type="match status" value="1"/>
</dbReference>
<dbReference type="EMBL" id="MWAK01000356">
    <property type="protein sequence ID" value="OPZ89532.1"/>
    <property type="molecule type" value="Genomic_DNA"/>
</dbReference>
<dbReference type="GO" id="GO:0032259">
    <property type="term" value="P:methylation"/>
    <property type="evidence" value="ECO:0007669"/>
    <property type="project" value="UniProtKB-KW"/>
</dbReference>
<evidence type="ECO:0000259" key="1">
    <source>
        <dbReference type="Pfam" id="PF01208"/>
    </source>
</evidence>
<dbReference type="PANTHER" id="PTHR47099">
    <property type="entry name" value="METHYLCOBAMIDE:COM METHYLTRANSFERASE MTBA"/>
    <property type="match status" value="1"/>
</dbReference>
<keyword evidence="2" id="KW-0808">Transferase</keyword>
<dbReference type="GO" id="GO:0006779">
    <property type="term" value="P:porphyrin-containing compound biosynthetic process"/>
    <property type="evidence" value="ECO:0007669"/>
    <property type="project" value="InterPro"/>
</dbReference>
<feature type="domain" description="Uroporphyrinogen decarboxylase (URO-D)" evidence="1">
    <location>
        <begin position="176"/>
        <end position="345"/>
    </location>
</feature>
<dbReference type="InterPro" id="IPR052024">
    <property type="entry name" value="Methanogen_methyltrans"/>
</dbReference>
<gene>
    <name evidence="2" type="ORF">BWY73_01485</name>
</gene>
<dbReference type="Pfam" id="PF01208">
    <property type="entry name" value="URO-D"/>
    <property type="match status" value="1"/>
</dbReference>
<dbReference type="InterPro" id="IPR000257">
    <property type="entry name" value="Uroporphyrinogen_deCOase"/>
</dbReference>
<dbReference type="SUPFAM" id="SSF51726">
    <property type="entry name" value="UROD/MetE-like"/>
    <property type="match status" value="1"/>
</dbReference>
<dbReference type="GO" id="GO:0008168">
    <property type="term" value="F:methyltransferase activity"/>
    <property type="evidence" value="ECO:0007669"/>
    <property type="project" value="UniProtKB-KW"/>
</dbReference>
<dbReference type="Proteomes" id="UP000485484">
    <property type="component" value="Unassembled WGS sequence"/>
</dbReference>
<dbReference type="GO" id="GO:0004853">
    <property type="term" value="F:uroporphyrinogen decarboxylase activity"/>
    <property type="evidence" value="ECO:0007669"/>
    <property type="project" value="InterPro"/>
</dbReference>
<name>A0A1V5M8M6_UNCT6</name>
<comment type="caution">
    <text evidence="2">The sequence shown here is derived from an EMBL/GenBank/DDBJ whole genome shotgun (WGS) entry which is preliminary data.</text>
</comment>
<organism evidence="2">
    <name type="scientific">candidate division TA06 bacterium ADurb.Bin417</name>
    <dbReference type="NCBI Taxonomy" id="1852828"/>
    <lineage>
        <taxon>Bacteria</taxon>
        <taxon>Bacteria division TA06</taxon>
    </lineage>
</organism>
<keyword evidence="2" id="KW-0489">Methyltransferase</keyword>
<proteinExistence type="predicted"/>
<evidence type="ECO:0000313" key="2">
    <source>
        <dbReference type="EMBL" id="OPZ89532.1"/>
    </source>
</evidence>
<accession>A0A1V5M8M6</accession>
<dbReference type="InterPro" id="IPR038071">
    <property type="entry name" value="UROD/MetE-like_sf"/>
</dbReference>
<dbReference type="AlphaFoldDB" id="A0A1V5M8M6"/>
<dbReference type="Gene3D" id="3.20.20.210">
    <property type="match status" value="1"/>
</dbReference>
<reference evidence="2" key="1">
    <citation type="submission" date="2017-02" db="EMBL/GenBank/DDBJ databases">
        <title>Delving into the versatile metabolic prowess of the omnipresent phylum Bacteroidetes.</title>
        <authorList>
            <person name="Nobu M.K."/>
            <person name="Mei R."/>
            <person name="Narihiro T."/>
            <person name="Kuroda K."/>
            <person name="Liu W.-T."/>
        </authorList>
    </citation>
    <scope>NUCLEOTIDE SEQUENCE</scope>
    <source>
        <strain evidence="2">ADurb.Bin417</strain>
    </source>
</reference>
<sequence length="375" mass="42004">MDRLTSRQRLRRTLAGEPVDRIAISLYEFDGHYESWIHRFPEYQALLDYAAGKTDRLFSWAPASATPTLFYGQVEPDTVRVEAWVEGTSRFRRSRIRTPRGELTSLSRTDEGVHTGWQIEHPCKDEKDAERVLSLPFIPWRPPADNFFAVEARLGDTGLAMGDIPDALCCTVELFGFARFLTLYLDNPDLVIRLMDFFQERLEAYLEHLLVSGAVTIYRICGPEYATPPYLPPSAFRRLVFDYDRRLVEILHRHGGRARLHSHGRIGRVLDQIAALGIDAIDPLEPPPDGDATLDEVRSALGSRMVLVGNVEERLLEIGSAAEIEAAVRSAVEAGARGGPFILCPTAMPLTTPLSEKVQGNIRHYIDCGLKYGGA</sequence>